<feature type="domain" description="ABC transmembrane type-1" evidence="6">
    <location>
        <begin position="113"/>
        <end position="228"/>
    </location>
</feature>
<dbReference type="Gene3D" id="1.20.1560.10">
    <property type="entry name" value="ABC transporter type 1, transmembrane domain"/>
    <property type="match status" value="1"/>
</dbReference>
<feature type="transmembrane region" description="Helical" evidence="5">
    <location>
        <begin position="157"/>
        <end position="177"/>
    </location>
</feature>
<organism evidence="7 8">
    <name type="scientific">Brassica napus</name>
    <name type="common">Rape</name>
    <dbReference type="NCBI Taxonomy" id="3708"/>
    <lineage>
        <taxon>Eukaryota</taxon>
        <taxon>Viridiplantae</taxon>
        <taxon>Streptophyta</taxon>
        <taxon>Embryophyta</taxon>
        <taxon>Tracheophyta</taxon>
        <taxon>Spermatophyta</taxon>
        <taxon>Magnoliopsida</taxon>
        <taxon>eudicotyledons</taxon>
        <taxon>Gunneridae</taxon>
        <taxon>Pentapetalae</taxon>
        <taxon>rosids</taxon>
        <taxon>malvids</taxon>
        <taxon>Brassicales</taxon>
        <taxon>Brassicaceae</taxon>
        <taxon>Brassiceae</taxon>
        <taxon>Brassica</taxon>
    </lineage>
</organism>
<dbReference type="GO" id="GO:0016020">
    <property type="term" value="C:membrane"/>
    <property type="evidence" value="ECO:0007669"/>
    <property type="project" value="UniProtKB-SubCell"/>
</dbReference>
<dbReference type="InterPro" id="IPR011527">
    <property type="entry name" value="ABC1_TM_dom"/>
</dbReference>
<evidence type="ECO:0000313" key="8">
    <source>
        <dbReference type="Proteomes" id="UP000028999"/>
    </source>
</evidence>
<protein>
    <submittedName>
        <fullName evidence="7">BnaCnng66220D protein</fullName>
    </submittedName>
</protein>
<sequence>MASSVTSLLFHHGSTRLIARSRCQSPLLRTCGVTPFLSFRSSRGGSTAPLGLPLKAKSVGLARAYVTGAPPIVGEEDPKIDGSKSEPEKEESKDLIKWGLVWSLMSKHKLRLVVCLLTLVGCSTCTLSMPVFSGRFFEVLIGVRPDPLWQLLSKIAVLYSLEPIFTIVFVTNMNAIWESVMATLRAQIFRRVLIQKAEFFDKYKVGELTGLLTSDLGALNSIVNDNISRDRGFRAFSEASHFFTMQIVSGCISRMPSSYGLSFVYL</sequence>
<evidence type="ECO:0000256" key="1">
    <source>
        <dbReference type="ARBA" id="ARBA00004141"/>
    </source>
</evidence>
<dbReference type="EMBL" id="LK040875">
    <property type="protein sequence ID" value="CDY69988.1"/>
    <property type="molecule type" value="Genomic_DNA"/>
</dbReference>
<evidence type="ECO:0000256" key="2">
    <source>
        <dbReference type="ARBA" id="ARBA00022692"/>
    </source>
</evidence>
<dbReference type="Gramene" id="CDY69988">
    <property type="protein sequence ID" value="CDY69988"/>
    <property type="gene ID" value="GSBRNA2T00094226001"/>
</dbReference>
<gene>
    <name evidence="7" type="primary">BnaCnng66220D</name>
    <name evidence="7" type="ORF">GSBRNA2T00094226001</name>
</gene>
<dbReference type="GO" id="GO:0005524">
    <property type="term" value="F:ATP binding"/>
    <property type="evidence" value="ECO:0007669"/>
    <property type="project" value="InterPro"/>
</dbReference>
<dbReference type="PANTHER" id="PTHR43394">
    <property type="entry name" value="ATP-DEPENDENT PERMEASE MDL1, MITOCHONDRIAL"/>
    <property type="match status" value="1"/>
</dbReference>
<proteinExistence type="predicted"/>
<evidence type="ECO:0000256" key="3">
    <source>
        <dbReference type="ARBA" id="ARBA00022989"/>
    </source>
</evidence>
<keyword evidence="8" id="KW-1185">Reference proteome</keyword>
<name>A0A078JQX1_BRANA</name>
<dbReference type="STRING" id="3708.A0A078JQX1"/>
<dbReference type="AlphaFoldDB" id="A0A078JQX1"/>
<feature type="transmembrane region" description="Helical" evidence="5">
    <location>
        <begin position="112"/>
        <end position="137"/>
    </location>
</feature>
<dbReference type="SUPFAM" id="SSF90123">
    <property type="entry name" value="ABC transporter transmembrane region"/>
    <property type="match status" value="1"/>
</dbReference>
<dbReference type="PANTHER" id="PTHR43394:SF7">
    <property type="entry name" value="ABC TRANSPORTER B FAMILY MEMBER 28"/>
    <property type="match status" value="1"/>
</dbReference>
<evidence type="ECO:0000259" key="6">
    <source>
        <dbReference type="PROSITE" id="PS50929"/>
    </source>
</evidence>
<comment type="subcellular location">
    <subcellularLocation>
        <location evidence="1">Membrane</location>
        <topology evidence="1">Multi-pass membrane protein</topology>
    </subcellularLocation>
</comment>
<evidence type="ECO:0000256" key="5">
    <source>
        <dbReference type="SAM" id="Phobius"/>
    </source>
</evidence>
<accession>A0A078JQX1</accession>
<evidence type="ECO:0000313" key="7">
    <source>
        <dbReference type="EMBL" id="CDY69988.1"/>
    </source>
</evidence>
<dbReference type="GO" id="GO:0140359">
    <property type="term" value="F:ABC-type transporter activity"/>
    <property type="evidence" value="ECO:0007669"/>
    <property type="project" value="InterPro"/>
</dbReference>
<evidence type="ECO:0000256" key="4">
    <source>
        <dbReference type="ARBA" id="ARBA00023136"/>
    </source>
</evidence>
<dbReference type="Proteomes" id="UP000028999">
    <property type="component" value="Unassembled WGS sequence"/>
</dbReference>
<dbReference type="InterPro" id="IPR039421">
    <property type="entry name" value="Type_1_exporter"/>
</dbReference>
<dbReference type="PaxDb" id="3708-A0A078JQX1"/>
<keyword evidence="2 5" id="KW-0812">Transmembrane</keyword>
<dbReference type="Pfam" id="PF00664">
    <property type="entry name" value="ABC_membrane"/>
    <property type="match status" value="1"/>
</dbReference>
<keyword evidence="4 5" id="KW-0472">Membrane</keyword>
<dbReference type="InterPro" id="IPR036640">
    <property type="entry name" value="ABC1_TM_sf"/>
</dbReference>
<reference evidence="7 8" key="1">
    <citation type="journal article" date="2014" name="Science">
        <title>Plant genetics. Early allopolyploid evolution in the post-Neolithic Brassica napus oilseed genome.</title>
        <authorList>
            <person name="Chalhoub B."/>
            <person name="Denoeud F."/>
            <person name="Liu S."/>
            <person name="Parkin I.A."/>
            <person name="Tang H."/>
            <person name="Wang X."/>
            <person name="Chiquet J."/>
            <person name="Belcram H."/>
            <person name="Tong C."/>
            <person name="Samans B."/>
            <person name="Correa M."/>
            <person name="Da Silva C."/>
            <person name="Just J."/>
            <person name="Falentin C."/>
            <person name="Koh C.S."/>
            <person name="Le Clainche I."/>
            <person name="Bernard M."/>
            <person name="Bento P."/>
            <person name="Noel B."/>
            <person name="Labadie K."/>
            <person name="Alberti A."/>
            <person name="Charles M."/>
            <person name="Arnaud D."/>
            <person name="Guo H."/>
            <person name="Daviaud C."/>
            <person name="Alamery S."/>
            <person name="Jabbari K."/>
            <person name="Zhao M."/>
            <person name="Edger P.P."/>
            <person name="Chelaifa H."/>
            <person name="Tack D."/>
            <person name="Lassalle G."/>
            <person name="Mestiri I."/>
            <person name="Schnel N."/>
            <person name="Le Paslier M.C."/>
            <person name="Fan G."/>
            <person name="Renault V."/>
            <person name="Bayer P.E."/>
            <person name="Golicz A.A."/>
            <person name="Manoli S."/>
            <person name="Lee T.H."/>
            <person name="Thi V.H."/>
            <person name="Chalabi S."/>
            <person name="Hu Q."/>
            <person name="Fan C."/>
            <person name="Tollenaere R."/>
            <person name="Lu Y."/>
            <person name="Battail C."/>
            <person name="Shen J."/>
            <person name="Sidebottom C.H."/>
            <person name="Wang X."/>
            <person name="Canaguier A."/>
            <person name="Chauveau A."/>
            <person name="Berard A."/>
            <person name="Deniot G."/>
            <person name="Guan M."/>
            <person name="Liu Z."/>
            <person name="Sun F."/>
            <person name="Lim Y.P."/>
            <person name="Lyons E."/>
            <person name="Town C.D."/>
            <person name="Bancroft I."/>
            <person name="Wang X."/>
            <person name="Meng J."/>
            <person name="Ma J."/>
            <person name="Pires J.C."/>
            <person name="King G.J."/>
            <person name="Brunel D."/>
            <person name="Delourme R."/>
            <person name="Renard M."/>
            <person name="Aury J.M."/>
            <person name="Adams K.L."/>
            <person name="Batley J."/>
            <person name="Snowdon R.J."/>
            <person name="Tost J."/>
            <person name="Edwards D."/>
            <person name="Zhou Y."/>
            <person name="Hua W."/>
            <person name="Sharpe A.G."/>
            <person name="Paterson A.H."/>
            <person name="Guan C."/>
            <person name="Wincker P."/>
        </authorList>
    </citation>
    <scope>NUCLEOTIDE SEQUENCE [LARGE SCALE GENOMIC DNA]</scope>
    <source>
        <strain evidence="8">cv. Darmor-bzh</strain>
    </source>
</reference>
<dbReference type="PROSITE" id="PS50929">
    <property type="entry name" value="ABC_TM1F"/>
    <property type="match status" value="1"/>
</dbReference>
<keyword evidence="3 5" id="KW-1133">Transmembrane helix</keyword>